<feature type="region of interest" description="Disordered" evidence="2">
    <location>
        <begin position="722"/>
        <end position="798"/>
    </location>
</feature>
<feature type="compositionally biased region" description="Basic and acidic residues" evidence="2">
    <location>
        <begin position="338"/>
        <end position="354"/>
    </location>
</feature>
<dbReference type="PROSITE" id="PS51840">
    <property type="entry name" value="C2_NT"/>
    <property type="match status" value="1"/>
</dbReference>
<dbReference type="InterPro" id="IPR036872">
    <property type="entry name" value="CH_dom_sf"/>
</dbReference>
<evidence type="ECO:0000259" key="4">
    <source>
        <dbReference type="PROSITE" id="PS51840"/>
    </source>
</evidence>
<dbReference type="CDD" id="cd21198">
    <property type="entry name" value="CH_EHBP"/>
    <property type="match status" value="1"/>
</dbReference>
<keyword evidence="1" id="KW-0175">Coiled coil</keyword>
<feature type="coiled-coil region" evidence="1">
    <location>
        <begin position="939"/>
        <end position="966"/>
    </location>
</feature>
<dbReference type="PANTHER" id="PTHR23167:SF46">
    <property type="entry name" value="EPS15 HOMOLOGY DOMAIN CONTAINING PROTEIN-BINDING PROTEIN 1, ISOFORM F"/>
    <property type="match status" value="1"/>
</dbReference>
<dbReference type="SMART" id="SM00033">
    <property type="entry name" value="CH"/>
    <property type="match status" value="1"/>
</dbReference>
<dbReference type="InterPro" id="IPR019448">
    <property type="entry name" value="NT-C2"/>
</dbReference>
<evidence type="ECO:0000259" key="3">
    <source>
        <dbReference type="PROSITE" id="PS50021"/>
    </source>
</evidence>
<feature type="domain" description="C2 NT-type" evidence="4">
    <location>
        <begin position="8"/>
        <end position="158"/>
    </location>
</feature>
<evidence type="ECO:0000313" key="7">
    <source>
        <dbReference type="RefSeq" id="XP_049309306.1"/>
    </source>
</evidence>
<sequence>MGSVWKRLQRVNKRAAKFQFTSSYHELRLETTAKWRPSNLSVVWTRRSRRVVSMPLAWEPDMVNPLVGHISWPVPDNHSISVTLFKDPRTHELEDKDWTFVIEDITHLGKKRVLASASINMRKYASIESTQQSFTLSLKPTSRKITAAELELTISCVFLREGKATDEDMQSVVSLMSVNNNCDVAPLDDLEDIPDLESSGDISDHLFDFTQQLEQMTTSLNGCMDLPTPLSVPSLSEDPTPLAEHNRLNFEFESEKQFGFDTSDELLKTPSAAQPQPQSQPEQRPTEKENAVAVAEPESKSSATALTPAKPLEDSVLPTNLKSKIITSTPIATLAKGGDSKPSEPSDVSARRELNFQANKSNSIDVSSAQPNGDNKKVVSSVAAVAVSEEAKAVDVKTEQKSAKISNSKSTTLSSLLSMSTSAPPTVSTPNTAADNDYLREKSVTTGSGSGNVAPPKPARSESKRAELPPLNLKKSYEHDNNSNSSISNNMTSSISNTNNNHLSSVNSNNSLQLNGSAKPVEKIVLKENTPGQDLLEWCKDVTKDYPNVKVTNLTTSWRNGMAFCAIIHHFEPDLIDMSKLSAHDVVGNCRTAFDAAESLGIPRVIEPRDMSLLAVPDKLAVMTYLHQLRAHFTGKQLQIEQIGPTSDESSYVIGNYKSDNLSQNLLNLSHLKAQLLHQNSLDDDILGVETKNNSAPAQPSPTAKKDVKNIILSGSKNILGKVLSPSKDKNSINASQHGQVGNQTPPAEGKESTNGGDLNVCATTVESNPVQADKQQLAPHSPTALDPNAANEERKQRLREQARRLILETRTKSVNGGSGGGNLDSPTTPTKLKRMNFSPERTISPIPNGIEDYGVPSTGSNSPIKVPMSPSKKITPPRDVDTLSTTTNSNSKLMSPSHRLSERFSNGTSNSGSNSPLQSFNAVMERISPKNDKKGDKRSYIESELEALEREQEAIDQKASCLEKKLRAVMGGNPKTDETEEQLLSQWFTLVNKKNALLRRQMQLNILEQESDLERKYTLLNQELRAAQSVEDWRKTEAQREKERLLLEELVAIVDKRDELVQHLHSQEIAIEDDHEIARELEQVDISGDKDKCVLQ</sequence>
<dbReference type="SMART" id="SM01203">
    <property type="entry name" value="DUF3585"/>
    <property type="match status" value="1"/>
</dbReference>
<dbReference type="RefSeq" id="XP_049309306.1">
    <property type="nucleotide sequence ID" value="XM_049453349.1"/>
</dbReference>
<feature type="region of interest" description="Disordered" evidence="2">
    <location>
        <begin position="813"/>
        <end position="918"/>
    </location>
</feature>
<feature type="domain" description="BMERB" evidence="5">
    <location>
        <begin position="929"/>
        <end position="1081"/>
    </location>
</feature>
<dbReference type="GeneID" id="105228108"/>
<dbReference type="InterPro" id="IPR022735">
    <property type="entry name" value="bMERB_dom"/>
</dbReference>
<dbReference type="InterPro" id="IPR050540">
    <property type="entry name" value="F-actin_Monoox_Mical"/>
</dbReference>
<reference evidence="7" key="1">
    <citation type="submission" date="2025-08" db="UniProtKB">
        <authorList>
            <consortium name="RefSeq"/>
        </authorList>
    </citation>
    <scope>IDENTIFICATION</scope>
    <source>
        <tissue evidence="7">Adult</tissue>
    </source>
</reference>
<feature type="compositionally biased region" description="Low complexity" evidence="2">
    <location>
        <begin position="406"/>
        <end position="422"/>
    </location>
</feature>
<proteinExistence type="predicted"/>
<dbReference type="Pfam" id="PF12130">
    <property type="entry name" value="bMERB_dom"/>
    <property type="match status" value="1"/>
</dbReference>
<feature type="compositionally biased region" description="Low complexity" evidence="2">
    <location>
        <begin position="270"/>
        <end position="283"/>
    </location>
</feature>
<feature type="region of interest" description="Disordered" evidence="2">
    <location>
        <begin position="333"/>
        <end position="514"/>
    </location>
</feature>
<feature type="compositionally biased region" description="Low complexity" evidence="2">
    <location>
        <begin position="482"/>
        <end position="514"/>
    </location>
</feature>
<dbReference type="InterPro" id="IPR001715">
    <property type="entry name" value="CH_dom"/>
</dbReference>
<gene>
    <name evidence="7" type="primary">LOC105228108</name>
</gene>
<dbReference type="PROSITE" id="PS50021">
    <property type="entry name" value="CH"/>
    <property type="match status" value="1"/>
</dbReference>
<dbReference type="SUPFAM" id="SSF47576">
    <property type="entry name" value="Calponin-homology domain, CH-domain"/>
    <property type="match status" value="1"/>
</dbReference>
<feature type="compositionally biased region" description="Polar residues" evidence="2">
    <location>
        <begin position="356"/>
        <end position="373"/>
    </location>
</feature>
<keyword evidence="6" id="KW-1185">Reference proteome</keyword>
<protein>
    <submittedName>
        <fullName evidence="7">EH domain-binding protein 1 isoform X4</fullName>
    </submittedName>
</protein>
<dbReference type="Pfam" id="PF00307">
    <property type="entry name" value="CH"/>
    <property type="match status" value="1"/>
</dbReference>
<dbReference type="PROSITE" id="PS51848">
    <property type="entry name" value="BMERB"/>
    <property type="match status" value="1"/>
</dbReference>
<dbReference type="Pfam" id="PF10358">
    <property type="entry name" value="NT-C2"/>
    <property type="match status" value="1"/>
</dbReference>
<name>A0ABM3JJ97_BACDO</name>
<dbReference type="Proteomes" id="UP001652620">
    <property type="component" value="Chromosome 3"/>
</dbReference>
<accession>A0ABM3JJ97</accession>
<feature type="compositionally biased region" description="Polar residues" evidence="2">
    <location>
        <begin position="423"/>
        <end position="434"/>
    </location>
</feature>
<evidence type="ECO:0000256" key="2">
    <source>
        <dbReference type="SAM" id="MobiDB-lite"/>
    </source>
</evidence>
<evidence type="ECO:0000259" key="5">
    <source>
        <dbReference type="PROSITE" id="PS51848"/>
    </source>
</evidence>
<organism evidence="6 7">
    <name type="scientific">Bactrocera dorsalis</name>
    <name type="common">Oriental fruit fly</name>
    <name type="synonym">Dacus dorsalis</name>
    <dbReference type="NCBI Taxonomy" id="27457"/>
    <lineage>
        <taxon>Eukaryota</taxon>
        <taxon>Metazoa</taxon>
        <taxon>Ecdysozoa</taxon>
        <taxon>Arthropoda</taxon>
        <taxon>Hexapoda</taxon>
        <taxon>Insecta</taxon>
        <taxon>Pterygota</taxon>
        <taxon>Neoptera</taxon>
        <taxon>Endopterygota</taxon>
        <taxon>Diptera</taxon>
        <taxon>Brachycera</taxon>
        <taxon>Muscomorpha</taxon>
        <taxon>Tephritoidea</taxon>
        <taxon>Tephritidae</taxon>
        <taxon>Bactrocera</taxon>
        <taxon>Bactrocera</taxon>
    </lineage>
</organism>
<evidence type="ECO:0000256" key="1">
    <source>
        <dbReference type="SAM" id="Coils"/>
    </source>
</evidence>
<feature type="compositionally biased region" description="Polar residues" evidence="2">
    <location>
        <begin position="753"/>
        <end position="775"/>
    </location>
</feature>
<feature type="compositionally biased region" description="Basic and acidic residues" evidence="2">
    <location>
        <begin position="389"/>
        <end position="402"/>
    </location>
</feature>
<dbReference type="Gene3D" id="1.10.418.10">
    <property type="entry name" value="Calponin-like domain"/>
    <property type="match status" value="1"/>
</dbReference>
<evidence type="ECO:0000313" key="6">
    <source>
        <dbReference type="Proteomes" id="UP001652620"/>
    </source>
</evidence>
<dbReference type="PANTHER" id="PTHR23167">
    <property type="entry name" value="CALPONIN HOMOLOGY DOMAIN-CONTAINING PROTEIN DDB_G0272472-RELATED"/>
    <property type="match status" value="1"/>
</dbReference>
<feature type="compositionally biased region" description="Polar residues" evidence="2">
    <location>
        <begin position="732"/>
        <end position="746"/>
    </location>
</feature>
<feature type="domain" description="Calponin-homology (CH)" evidence="3">
    <location>
        <begin position="529"/>
        <end position="634"/>
    </location>
</feature>
<feature type="region of interest" description="Disordered" evidence="2">
    <location>
        <begin position="270"/>
        <end position="311"/>
    </location>
</feature>
<feature type="compositionally biased region" description="Low complexity" evidence="2">
    <location>
        <begin position="906"/>
        <end position="916"/>
    </location>
</feature>
<feature type="compositionally biased region" description="Low complexity" evidence="2">
    <location>
        <begin position="378"/>
        <end position="388"/>
    </location>
</feature>